<protein>
    <recommendedName>
        <fullName evidence="2">NAD-dependent epimerase/dehydratase domain-containing protein</fullName>
    </recommendedName>
</protein>
<dbReference type="AlphaFoldDB" id="A0A1F4ZR67"/>
<dbReference type="EMBL" id="MEXR01000044">
    <property type="protein sequence ID" value="OGD08933.1"/>
    <property type="molecule type" value="Genomic_DNA"/>
</dbReference>
<name>A0A1F4ZR67_9BACT</name>
<dbReference type="PANTHER" id="PTHR43000">
    <property type="entry name" value="DTDP-D-GLUCOSE 4,6-DEHYDRATASE-RELATED"/>
    <property type="match status" value="1"/>
</dbReference>
<dbReference type="STRING" id="1797263.A2397_05040"/>
<dbReference type="InterPro" id="IPR036291">
    <property type="entry name" value="NAD(P)-bd_dom_sf"/>
</dbReference>
<dbReference type="Proteomes" id="UP000176424">
    <property type="component" value="Unassembled WGS sequence"/>
</dbReference>
<dbReference type="SUPFAM" id="SSF51735">
    <property type="entry name" value="NAD(P)-binding Rossmann-fold domains"/>
    <property type="match status" value="1"/>
</dbReference>
<evidence type="ECO:0000259" key="2">
    <source>
        <dbReference type="Pfam" id="PF01370"/>
    </source>
</evidence>
<sequence length="317" mass="36603">MQSRRRFLITGASGFVGSVLCRRLVEQKQNVHVILRKEAKTWRIDDLLSKIHIHKSDLTNPTELNNIISKVKPDVIYHLATYGGYSYQADADQIMQTNIMGTWNLLKACNRIPYRLFVNTGSSSEYGYKKFAMRETDVLEPASYYAVTKCTQSQLCSHIARQENRPIVTLRLFSAYGPFEEPTRFVPTLLRSLLHQKKMNLVAPEIARDYIYIDDIVDAYLKISELIKFPGEKFNIGTGVQSTIKEVVELAQRITKQTTMFEWGGMNNRKWDTNNWVGDVSKARSMLDWIPKTSLDRGIELTAKWIGDNEKRYRNYA</sequence>
<organism evidence="3 4">
    <name type="scientific">Candidatus Amesbacteria bacterium RIFOXYB1_FULL_44_23</name>
    <dbReference type="NCBI Taxonomy" id="1797263"/>
    <lineage>
        <taxon>Bacteria</taxon>
        <taxon>Candidatus Amesiibacteriota</taxon>
    </lineage>
</organism>
<dbReference type="Pfam" id="PF01370">
    <property type="entry name" value="Epimerase"/>
    <property type="match status" value="1"/>
</dbReference>
<reference evidence="3 4" key="1">
    <citation type="journal article" date="2016" name="Nat. Commun.">
        <title>Thousands of microbial genomes shed light on interconnected biogeochemical processes in an aquifer system.</title>
        <authorList>
            <person name="Anantharaman K."/>
            <person name="Brown C.T."/>
            <person name="Hug L.A."/>
            <person name="Sharon I."/>
            <person name="Castelle C.J."/>
            <person name="Probst A.J."/>
            <person name="Thomas B.C."/>
            <person name="Singh A."/>
            <person name="Wilkins M.J."/>
            <person name="Karaoz U."/>
            <person name="Brodie E.L."/>
            <person name="Williams K.H."/>
            <person name="Hubbard S.S."/>
            <person name="Banfield J.F."/>
        </authorList>
    </citation>
    <scope>NUCLEOTIDE SEQUENCE [LARGE SCALE GENOMIC DNA]</scope>
</reference>
<feature type="domain" description="NAD-dependent epimerase/dehydratase" evidence="2">
    <location>
        <begin position="8"/>
        <end position="237"/>
    </location>
</feature>
<proteinExistence type="inferred from homology"/>
<evidence type="ECO:0000256" key="1">
    <source>
        <dbReference type="ARBA" id="ARBA00007637"/>
    </source>
</evidence>
<evidence type="ECO:0000313" key="4">
    <source>
        <dbReference type="Proteomes" id="UP000176424"/>
    </source>
</evidence>
<gene>
    <name evidence="3" type="ORF">A2397_05040</name>
</gene>
<accession>A0A1F4ZR67</accession>
<evidence type="ECO:0000313" key="3">
    <source>
        <dbReference type="EMBL" id="OGD08933.1"/>
    </source>
</evidence>
<comment type="caution">
    <text evidence="3">The sequence shown here is derived from an EMBL/GenBank/DDBJ whole genome shotgun (WGS) entry which is preliminary data.</text>
</comment>
<dbReference type="Gene3D" id="3.40.50.720">
    <property type="entry name" value="NAD(P)-binding Rossmann-like Domain"/>
    <property type="match status" value="1"/>
</dbReference>
<dbReference type="InterPro" id="IPR001509">
    <property type="entry name" value="Epimerase_deHydtase"/>
</dbReference>
<comment type="similarity">
    <text evidence="1">Belongs to the NAD(P)-dependent epimerase/dehydratase family.</text>
</comment>